<evidence type="ECO:0000256" key="7">
    <source>
        <dbReference type="SAM" id="Phobius"/>
    </source>
</evidence>
<evidence type="ECO:0000256" key="2">
    <source>
        <dbReference type="ARBA" id="ARBA00008017"/>
    </source>
</evidence>
<comment type="similarity">
    <text evidence="2">Belongs to the MscS (TC 1.A.23) family.</text>
</comment>
<dbReference type="PANTHER" id="PTHR30566">
    <property type="entry name" value="YNAI-RELATED MECHANOSENSITIVE ION CHANNEL"/>
    <property type="match status" value="1"/>
</dbReference>
<evidence type="ECO:0000313" key="12">
    <source>
        <dbReference type="Proteomes" id="UP000320735"/>
    </source>
</evidence>
<dbReference type="InterPro" id="IPR049278">
    <property type="entry name" value="MS_channel_C"/>
</dbReference>
<dbReference type="GO" id="GO:0008381">
    <property type="term" value="F:mechanosensitive monoatomic ion channel activity"/>
    <property type="evidence" value="ECO:0007669"/>
    <property type="project" value="UniProtKB-ARBA"/>
</dbReference>
<feature type="domain" description="Mechanosensitive ion channel MscS" evidence="8">
    <location>
        <begin position="398"/>
        <end position="463"/>
    </location>
</feature>
<dbReference type="InterPro" id="IPR010920">
    <property type="entry name" value="LSM_dom_sf"/>
</dbReference>
<dbReference type="OrthoDB" id="9809206at2"/>
<dbReference type="SUPFAM" id="SSF82689">
    <property type="entry name" value="Mechanosensitive channel protein MscS (YggB), C-terminal domain"/>
    <property type="match status" value="1"/>
</dbReference>
<feature type="transmembrane region" description="Helical" evidence="7">
    <location>
        <begin position="271"/>
        <end position="293"/>
    </location>
</feature>
<dbReference type="SUPFAM" id="SSF82861">
    <property type="entry name" value="Mechanosensitive channel protein MscS (YggB), transmembrane region"/>
    <property type="match status" value="1"/>
</dbReference>
<dbReference type="Gene3D" id="1.10.287.1260">
    <property type="match status" value="1"/>
</dbReference>
<organism evidence="11 12">
    <name type="scientific">Symmachiella macrocystis</name>
    <dbReference type="NCBI Taxonomy" id="2527985"/>
    <lineage>
        <taxon>Bacteria</taxon>
        <taxon>Pseudomonadati</taxon>
        <taxon>Planctomycetota</taxon>
        <taxon>Planctomycetia</taxon>
        <taxon>Planctomycetales</taxon>
        <taxon>Planctomycetaceae</taxon>
        <taxon>Symmachiella</taxon>
    </lineage>
</organism>
<keyword evidence="3" id="KW-1003">Cell membrane</keyword>
<comment type="caution">
    <text evidence="11">The sequence shown here is derived from an EMBL/GenBank/DDBJ whole genome shotgun (WGS) entry which is preliminary data.</text>
</comment>
<evidence type="ECO:0000313" key="11">
    <source>
        <dbReference type="EMBL" id="TWU05122.1"/>
    </source>
</evidence>
<comment type="subcellular location">
    <subcellularLocation>
        <location evidence="1">Cell membrane</location>
        <topology evidence="1">Multi-pass membrane protein</topology>
    </subcellularLocation>
</comment>
<keyword evidence="5 7" id="KW-1133">Transmembrane helix</keyword>
<dbReference type="Gene3D" id="3.30.70.100">
    <property type="match status" value="1"/>
</dbReference>
<dbReference type="Pfam" id="PF21088">
    <property type="entry name" value="MS_channel_1st"/>
    <property type="match status" value="1"/>
</dbReference>
<dbReference type="Pfam" id="PF00924">
    <property type="entry name" value="MS_channel_2nd"/>
    <property type="match status" value="1"/>
</dbReference>
<evidence type="ECO:0000259" key="9">
    <source>
        <dbReference type="Pfam" id="PF21082"/>
    </source>
</evidence>
<dbReference type="Gene3D" id="2.30.30.60">
    <property type="match status" value="1"/>
</dbReference>
<dbReference type="AlphaFoldDB" id="A0A5C6B141"/>
<feature type="transmembrane region" description="Helical" evidence="7">
    <location>
        <begin position="376"/>
        <end position="396"/>
    </location>
</feature>
<evidence type="ECO:0000256" key="4">
    <source>
        <dbReference type="ARBA" id="ARBA00022692"/>
    </source>
</evidence>
<evidence type="ECO:0000256" key="1">
    <source>
        <dbReference type="ARBA" id="ARBA00004651"/>
    </source>
</evidence>
<dbReference type="InterPro" id="IPR006685">
    <property type="entry name" value="MscS_channel_2nd"/>
</dbReference>
<protein>
    <submittedName>
        <fullName evidence="11">Low conductance mechanosensitive channel YnaI</fullName>
    </submittedName>
</protein>
<evidence type="ECO:0000256" key="6">
    <source>
        <dbReference type="ARBA" id="ARBA00023136"/>
    </source>
</evidence>
<feature type="transmembrane region" description="Helical" evidence="7">
    <location>
        <begin position="305"/>
        <end position="329"/>
    </location>
</feature>
<dbReference type="EMBL" id="SJPP01000004">
    <property type="protein sequence ID" value="TWU05122.1"/>
    <property type="molecule type" value="Genomic_DNA"/>
</dbReference>
<dbReference type="InterPro" id="IPR023408">
    <property type="entry name" value="MscS_beta-dom_sf"/>
</dbReference>
<evidence type="ECO:0000256" key="3">
    <source>
        <dbReference type="ARBA" id="ARBA00022475"/>
    </source>
</evidence>
<dbReference type="InterPro" id="IPR049142">
    <property type="entry name" value="MS_channel_1st"/>
</dbReference>
<feature type="domain" description="Mechanosensitive ion channel MscS C-terminal" evidence="9">
    <location>
        <begin position="472"/>
        <end position="559"/>
    </location>
</feature>
<sequence length="588" mass="65726">MSASDSTMASIMKWRFSGIVLLSFVCFSLHSAPLYAQQSMEPTVADTSSPRSMLKSFIDACNELHQLILTEHYIDSKNPQHLAVETRILDCIDASNLPAFEREERAAEAAICLKEILDRHQLPSRDEIPDTAAIESAGGFEQFSIWRVPGTRITIARIEEGPQKHEYLFSTGTVDRAVDYFSDVQASPYRTDGPLTSPDLHKWYMSTPHNPFVAAIVRRLPDGMRFGRTLGLTNWKWPALLVALLITVAFMVLIYRWHLVITQRTRGRRNLAYCLTIVYPVAATMVPLLFEWFARDYLTIRGTPLYIVSFCANATATLAGIVVVFAASNRVAETVIASPRVNRQGLNAQLIRIASKLTSLVLAVIVLMVGGQYLGIPVGTLLASAGIGGLALALGAQDTLKTLFGTLMLMADKPFRVGERIVIKGYDGVVEDIGLRSTRIRLLTSHQVTIPNDELARSDIENVGRRQCIKRVTDIHIPLDTPSEKVEAAVAILQEQLDNHEGMNPDYPPRVYFVDFLPTAFTIRVIYWYHPPNYWDYLAFGEKFNLAVFHAFENQGIRFSLPNRVTHTSLNSEQAPLDVRMVDNSRGS</sequence>
<evidence type="ECO:0000259" key="8">
    <source>
        <dbReference type="Pfam" id="PF00924"/>
    </source>
</evidence>
<dbReference type="InterPro" id="IPR011014">
    <property type="entry name" value="MscS_channel_TM-2"/>
</dbReference>
<feature type="transmembrane region" description="Helical" evidence="7">
    <location>
        <begin position="350"/>
        <end position="370"/>
    </location>
</feature>
<gene>
    <name evidence="11" type="primary">ynaI_3</name>
    <name evidence="11" type="ORF">CA54_58100</name>
</gene>
<keyword evidence="4 7" id="KW-0812">Transmembrane</keyword>
<name>A0A5C6B141_9PLAN</name>
<evidence type="ECO:0000256" key="5">
    <source>
        <dbReference type="ARBA" id="ARBA00022989"/>
    </source>
</evidence>
<reference evidence="11 12" key="1">
    <citation type="submission" date="2019-02" db="EMBL/GenBank/DDBJ databases">
        <title>Deep-cultivation of Planctomycetes and their phenomic and genomic characterization uncovers novel biology.</title>
        <authorList>
            <person name="Wiegand S."/>
            <person name="Jogler M."/>
            <person name="Boedeker C."/>
            <person name="Pinto D."/>
            <person name="Vollmers J."/>
            <person name="Rivas-Marin E."/>
            <person name="Kohn T."/>
            <person name="Peeters S.H."/>
            <person name="Heuer A."/>
            <person name="Rast P."/>
            <person name="Oberbeckmann S."/>
            <person name="Bunk B."/>
            <person name="Jeske O."/>
            <person name="Meyerdierks A."/>
            <person name="Storesund J.E."/>
            <person name="Kallscheuer N."/>
            <person name="Luecker S."/>
            <person name="Lage O.M."/>
            <person name="Pohl T."/>
            <person name="Merkel B.J."/>
            <person name="Hornburger P."/>
            <person name="Mueller R.-W."/>
            <person name="Bruemmer F."/>
            <person name="Labrenz M."/>
            <person name="Spormann A.M."/>
            <person name="Op Den Camp H."/>
            <person name="Overmann J."/>
            <person name="Amann R."/>
            <person name="Jetten M.S.M."/>
            <person name="Mascher T."/>
            <person name="Medema M.H."/>
            <person name="Devos D.P."/>
            <person name="Kaster A.-K."/>
            <person name="Ovreas L."/>
            <person name="Rohde M."/>
            <person name="Galperin M.Y."/>
            <person name="Jogler C."/>
        </authorList>
    </citation>
    <scope>NUCLEOTIDE SEQUENCE [LARGE SCALE GENOMIC DNA]</scope>
    <source>
        <strain evidence="11 12">CA54</strain>
    </source>
</reference>
<dbReference type="InterPro" id="IPR011066">
    <property type="entry name" value="MscS_channel_C_sf"/>
</dbReference>
<dbReference type="Pfam" id="PF21082">
    <property type="entry name" value="MS_channel_3rd"/>
    <property type="match status" value="1"/>
</dbReference>
<dbReference type="SUPFAM" id="SSF50182">
    <property type="entry name" value="Sm-like ribonucleoproteins"/>
    <property type="match status" value="1"/>
</dbReference>
<proteinExistence type="inferred from homology"/>
<keyword evidence="6 7" id="KW-0472">Membrane</keyword>
<dbReference type="PANTHER" id="PTHR30566:SF5">
    <property type="entry name" value="MECHANOSENSITIVE ION CHANNEL PROTEIN 1, MITOCHONDRIAL-RELATED"/>
    <property type="match status" value="1"/>
</dbReference>
<feature type="domain" description="Mechanosensitive ion channel transmembrane helices 2/3" evidence="10">
    <location>
        <begin position="356"/>
        <end position="397"/>
    </location>
</feature>
<accession>A0A5C6B141</accession>
<dbReference type="GO" id="GO:0005886">
    <property type="term" value="C:plasma membrane"/>
    <property type="evidence" value="ECO:0007669"/>
    <property type="project" value="UniProtKB-SubCell"/>
</dbReference>
<feature type="transmembrane region" description="Helical" evidence="7">
    <location>
        <begin position="237"/>
        <end position="259"/>
    </location>
</feature>
<dbReference type="Proteomes" id="UP000320735">
    <property type="component" value="Unassembled WGS sequence"/>
</dbReference>
<keyword evidence="12" id="KW-1185">Reference proteome</keyword>
<evidence type="ECO:0000259" key="10">
    <source>
        <dbReference type="Pfam" id="PF21088"/>
    </source>
</evidence>